<evidence type="ECO:0008006" key="4">
    <source>
        <dbReference type="Google" id="ProtNLM"/>
    </source>
</evidence>
<keyword evidence="1" id="KW-1133">Transmembrane helix</keyword>
<evidence type="ECO:0000313" key="2">
    <source>
        <dbReference type="EMBL" id="SED41224.1"/>
    </source>
</evidence>
<keyword evidence="1" id="KW-0812">Transmembrane</keyword>
<dbReference type="Proteomes" id="UP000198609">
    <property type="component" value="Unassembled WGS sequence"/>
</dbReference>
<keyword evidence="3" id="KW-1185">Reference proteome</keyword>
<reference evidence="3" key="1">
    <citation type="submission" date="2016-10" db="EMBL/GenBank/DDBJ databases">
        <authorList>
            <person name="Varghese N."/>
            <person name="Submissions S."/>
        </authorList>
    </citation>
    <scope>NUCLEOTIDE SEQUENCE [LARGE SCALE GENOMIC DNA]</scope>
    <source>
        <strain evidence="3">DSM 40318</strain>
    </source>
</reference>
<gene>
    <name evidence="2" type="ORF">SAMN04490356_8342</name>
</gene>
<dbReference type="AlphaFoldDB" id="A0A1H5AHG4"/>
<dbReference type="EMBL" id="FNST01000002">
    <property type="protein sequence ID" value="SED41224.1"/>
    <property type="molecule type" value="Genomic_DNA"/>
</dbReference>
<proteinExistence type="predicted"/>
<organism evidence="2 3">
    <name type="scientific">Streptomyces melanosporofaciens</name>
    <dbReference type="NCBI Taxonomy" id="67327"/>
    <lineage>
        <taxon>Bacteria</taxon>
        <taxon>Bacillati</taxon>
        <taxon>Actinomycetota</taxon>
        <taxon>Actinomycetes</taxon>
        <taxon>Kitasatosporales</taxon>
        <taxon>Streptomycetaceae</taxon>
        <taxon>Streptomyces</taxon>
        <taxon>Streptomyces violaceusniger group</taxon>
    </lineage>
</organism>
<evidence type="ECO:0000256" key="1">
    <source>
        <dbReference type="SAM" id="Phobius"/>
    </source>
</evidence>
<name>A0A1H5AHG4_STRMJ</name>
<evidence type="ECO:0000313" key="3">
    <source>
        <dbReference type="Proteomes" id="UP000198609"/>
    </source>
</evidence>
<keyword evidence="1" id="KW-0472">Membrane</keyword>
<feature type="transmembrane region" description="Helical" evidence="1">
    <location>
        <begin position="24"/>
        <end position="45"/>
    </location>
</feature>
<accession>A0A1H5AHG4</accession>
<dbReference type="RefSeq" id="WP_342030707.1">
    <property type="nucleotide sequence ID" value="NZ_FNST01000002.1"/>
</dbReference>
<sequence>MILLGAAFGWMLHALWRSPRPTPVVLTAAATLTALAVVSCLGNALSFSQITAGAGLLAGLATARLNDDPTGAVP</sequence>
<protein>
    <recommendedName>
        <fullName evidence="4">O-antigen polymerase</fullName>
    </recommendedName>
</protein>